<dbReference type="Proteomes" id="UP001529245">
    <property type="component" value="Unassembled WGS sequence"/>
</dbReference>
<dbReference type="InterPro" id="IPR017871">
    <property type="entry name" value="ABC_transporter-like_CS"/>
</dbReference>
<evidence type="ECO:0000313" key="4">
    <source>
        <dbReference type="EMBL" id="MDI9260089.1"/>
    </source>
</evidence>
<dbReference type="PANTHER" id="PTHR43038:SF7">
    <property type="entry name" value="ABC TRANSPORT SYSTEM ATP-BINDING PROTEIN"/>
    <property type="match status" value="1"/>
</dbReference>
<dbReference type="InterPro" id="IPR003593">
    <property type="entry name" value="AAA+_ATPase"/>
</dbReference>
<dbReference type="PROSITE" id="PS00211">
    <property type="entry name" value="ABC_TRANSPORTER_1"/>
    <property type="match status" value="1"/>
</dbReference>
<dbReference type="SUPFAM" id="SSF52540">
    <property type="entry name" value="P-loop containing nucleoside triphosphate hydrolases"/>
    <property type="match status" value="1"/>
</dbReference>
<dbReference type="SMART" id="SM00382">
    <property type="entry name" value="AAA"/>
    <property type="match status" value="1"/>
</dbReference>
<gene>
    <name evidence="4" type="ORF">QID03_07775</name>
</gene>
<keyword evidence="1" id="KW-0547">Nucleotide-binding</keyword>
<dbReference type="PROSITE" id="PS50893">
    <property type="entry name" value="ABC_TRANSPORTER_2"/>
    <property type="match status" value="1"/>
</dbReference>
<dbReference type="InterPro" id="IPR027417">
    <property type="entry name" value="P-loop_NTPase"/>
</dbReference>
<dbReference type="Pfam" id="PF00005">
    <property type="entry name" value="ABC_tran"/>
    <property type="match status" value="1"/>
</dbReference>
<comment type="caution">
    <text evidence="4">The sequence shown here is derived from an EMBL/GenBank/DDBJ whole genome shotgun (WGS) entry which is preliminary data.</text>
</comment>
<evidence type="ECO:0000259" key="3">
    <source>
        <dbReference type="PROSITE" id="PS50893"/>
    </source>
</evidence>
<dbReference type="GO" id="GO:0005524">
    <property type="term" value="F:ATP binding"/>
    <property type="evidence" value="ECO:0007669"/>
    <property type="project" value="UniProtKB-KW"/>
</dbReference>
<organism evidence="4 5">
    <name type="scientific">Alicyclobacillus sendaiensis PA2</name>
    <dbReference type="NCBI Taxonomy" id="3029425"/>
    <lineage>
        <taxon>Bacteria</taxon>
        <taxon>Bacillati</taxon>
        <taxon>Bacillota</taxon>
        <taxon>Bacilli</taxon>
        <taxon>Bacillales</taxon>
        <taxon>Alicyclobacillaceae</taxon>
        <taxon>Alicyclobacillus</taxon>
    </lineage>
</organism>
<keyword evidence="5" id="KW-1185">Reference proteome</keyword>
<evidence type="ECO:0000256" key="2">
    <source>
        <dbReference type="ARBA" id="ARBA00022840"/>
    </source>
</evidence>
<dbReference type="EMBL" id="JASGCB010000010">
    <property type="protein sequence ID" value="MDI9260089.1"/>
    <property type="molecule type" value="Genomic_DNA"/>
</dbReference>
<evidence type="ECO:0000313" key="5">
    <source>
        <dbReference type="Proteomes" id="UP001529245"/>
    </source>
</evidence>
<dbReference type="RefSeq" id="WP_283203599.1">
    <property type="nucleotide sequence ID" value="NZ_JASGCB010000010.1"/>
</dbReference>
<reference evidence="4 5" key="1">
    <citation type="submission" date="2023-04" db="EMBL/GenBank/DDBJ databases">
        <title>A. sendaiensis sub sp. chiapanensis a novel subspecie with specific adaptation in bacterial cell wall isolated from an active volcano.</title>
        <authorList>
            <person name="Alvarez Gutierrez P.E."/>
            <person name="Ortiz Cortes L.Y."/>
        </authorList>
    </citation>
    <scope>NUCLEOTIDE SEQUENCE [LARGE SCALE GENOMIC DNA]</scope>
    <source>
        <strain evidence="4 5">PA2</strain>
    </source>
</reference>
<sequence length="201" mass="22286">MIILQELRKRYGGREVLSGISVTFQTGLVHVITGVSGSGKTTLLQILAGYDNPTSGAIQMQKPLRLEYAPQDFLLFSNLTVWQHMQLKAAARHLEGGWYERAQRLLADLGMASYARSRISMLSGGERRRIQLALALLAPCDVLLLDEPTSNLDAMASEHVWATLAREGVGKTMMICSHAPVPEQFRLVRWQLRGGLLDGEK</sequence>
<accession>A0ABT6XZN2</accession>
<protein>
    <submittedName>
        <fullName evidence="4">ABC transporter ATP-binding protein</fullName>
    </submittedName>
</protein>
<dbReference type="Gene3D" id="3.40.50.300">
    <property type="entry name" value="P-loop containing nucleotide triphosphate hydrolases"/>
    <property type="match status" value="1"/>
</dbReference>
<dbReference type="PANTHER" id="PTHR43038">
    <property type="entry name" value="ATP-BINDING CASSETTE, SUB-FAMILY H, MEMBER 1"/>
    <property type="match status" value="1"/>
</dbReference>
<dbReference type="InterPro" id="IPR003439">
    <property type="entry name" value="ABC_transporter-like_ATP-bd"/>
</dbReference>
<name>A0ABT6XZN2_ALISE</name>
<proteinExistence type="predicted"/>
<keyword evidence="2 4" id="KW-0067">ATP-binding</keyword>
<evidence type="ECO:0000256" key="1">
    <source>
        <dbReference type="ARBA" id="ARBA00022741"/>
    </source>
</evidence>
<feature type="domain" description="ABC transporter" evidence="3">
    <location>
        <begin position="2"/>
        <end position="197"/>
    </location>
</feature>